<dbReference type="PROSITE" id="PS50921">
    <property type="entry name" value="ANTAR"/>
    <property type="match status" value="1"/>
</dbReference>
<dbReference type="SUPFAM" id="SSF52172">
    <property type="entry name" value="CheY-like"/>
    <property type="match status" value="1"/>
</dbReference>
<dbReference type="InterPro" id="IPR005561">
    <property type="entry name" value="ANTAR"/>
</dbReference>
<keyword evidence="4" id="KW-1185">Reference proteome</keyword>
<reference evidence="3 4" key="1">
    <citation type="submission" date="2020-03" db="EMBL/GenBank/DDBJ databases">
        <title>Two novel Motilibacter sp.</title>
        <authorList>
            <person name="Liu S."/>
        </authorList>
    </citation>
    <scope>NUCLEOTIDE SEQUENCE [LARGE SCALE GENOMIC DNA]</scope>
    <source>
        <strain evidence="3 4">E257</strain>
    </source>
</reference>
<evidence type="ECO:0000313" key="3">
    <source>
        <dbReference type="EMBL" id="NHC13233.1"/>
    </source>
</evidence>
<dbReference type="Pfam" id="PF03861">
    <property type="entry name" value="ANTAR"/>
    <property type="match status" value="1"/>
</dbReference>
<comment type="caution">
    <text evidence="3">The sequence shown here is derived from an EMBL/GenBank/DDBJ whole genome shotgun (WGS) entry which is preliminary data.</text>
</comment>
<evidence type="ECO:0000256" key="1">
    <source>
        <dbReference type="SAM" id="MobiDB-lite"/>
    </source>
</evidence>
<protein>
    <submittedName>
        <fullName evidence="3">ANTAR domain-containing protein</fullName>
    </submittedName>
</protein>
<evidence type="ECO:0000313" key="4">
    <source>
        <dbReference type="Proteomes" id="UP000800981"/>
    </source>
</evidence>
<dbReference type="InterPro" id="IPR036388">
    <property type="entry name" value="WH-like_DNA-bd_sf"/>
</dbReference>
<organism evidence="3 4">
    <name type="scientific">Motilibacter deserti</name>
    <dbReference type="NCBI Taxonomy" id="2714956"/>
    <lineage>
        <taxon>Bacteria</taxon>
        <taxon>Bacillati</taxon>
        <taxon>Actinomycetota</taxon>
        <taxon>Actinomycetes</taxon>
        <taxon>Motilibacterales</taxon>
        <taxon>Motilibacteraceae</taxon>
        <taxon>Motilibacter</taxon>
    </lineage>
</organism>
<feature type="domain" description="ANTAR" evidence="2">
    <location>
        <begin position="100"/>
        <end position="161"/>
    </location>
</feature>
<feature type="region of interest" description="Disordered" evidence="1">
    <location>
        <begin position="57"/>
        <end position="79"/>
    </location>
</feature>
<feature type="compositionally biased region" description="Basic and acidic residues" evidence="1">
    <location>
        <begin position="14"/>
        <end position="42"/>
    </location>
</feature>
<name>A0ABX0GVC5_9ACTN</name>
<dbReference type="Gene3D" id="1.10.10.10">
    <property type="entry name" value="Winged helix-like DNA-binding domain superfamily/Winged helix DNA-binding domain"/>
    <property type="match status" value="1"/>
</dbReference>
<dbReference type="SMART" id="SM01012">
    <property type="entry name" value="ANTAR"/>
    <property type="match status" value="1"/>
</dbReference>
<proteinExistence type="predicted"/>
<dbReference type="InterPro" id="IPR011006">
    <property type="entry name" value="CheY-like_superfamily"/>
</dbReference>
<accession>A0ABX0GVC5</accession>
<gene>
    <name evidence="3" type="ORF">G9H71_05490</name>
</gene>
<dbReference type="Proteomes" id="UP000800981">
    <property type="component" value="Unassembled WGS sequence"/>
</dbReference>
<dbReference type="EMBL" id="JAANNP010000002">
    <property type="protein sequence ID" value="NHC13233.1"/>
    <property type="molecule type" value="Genomic_DNA"/>
</dbReference>
<sequence length="178" mass="19665">MADEWDQLAAAHADAADLRDRAADERETRASGRDRVTRARTHDADAGFGDRFLSARDRDEAAGDRGESRVDRGWARRDRERAASARAASAADRQQALDRADADANEIAGLREALTTRHVIGLAQGILMERYDVDAERAFAMLVTLSSHANVKLRLVAEQIAGDRHRRYEPAEDARSAT</sequence>
<feature type="region of interest" description="Disordered" evidence="1">
    <location>
        <begin position="1"/>
        <end position="42"/>
    </location>
</feature>
<evidence type="ECO:0000259" key="2">
    <source>
        <dbReference type="PROSITE" id="PS50921"/>
    </source>
</evidence>